<dbReference type="PRINTS" id="PR00032">
    <property type="entry name" value="HTHARAC"/>
</dbReference>
<dbReference type="PANTHER" id="PTHR47893">
    <property type="entry name" value="REGULATORY PROTEIN PCHR"/>
    <property type="match status" value="1"/>
</dbReference>
<dbReference type="Proteomes" id="UP000199800">
    <property type="component" value="Unassembled WGS sequence"/>
</dbReference>
<dbReference type="InterPro" id="IPR009057">
    <property type="entry name" value="Homeodomain-like_sf"/>
</dbReference>
<keyword evidence="6" id="KW-1185">Reference proteome</keyword>
<dbReference type="AlphaFoldDB" id="A0A1I0EEL1"/>
<sequence length="321" mass="37099">MHMIEQVYVPMLNQTGFVNVTSNSAYTKEGQYWELKEEVGKGTYWVYHKDNLFNIKIHDFFFHKDTFLEFDPPNCLSITYYSSIAGEELSPYRRLNAGCVKTFIGGYRPYRALIHKNIPIQSIGIEIMPAYYEDYLKEEYPEEYANPKLAFFEIDETMHFPEMIYLLNQVKNYQGEGLSAKLFYESKVAEAVSLVVEHQKKQKRPKPQSKLSIEDAQNIATVTAYLNDHYANELPLEQLAKIACMGLSKFKSLFKQVNGCSVTEYVQQRKMSRAEYLLSSTTLTITQISEAIGYSNPSRFAELFKKSTGLVPGEYRKITQK</sequence>
<evidence type="ECO:0000256" key="2">
    <source>
        <dbReference type="ARBA" id="ARBA00023125"/>
    </source>
</evidence>
<dbReference type="EMBL" id="FOHN01000020">
    <property type="protein sequence ID" value="SET42920.1"/>
    <property type="molecule type" value="Genomic_DNA"/>
</dbReference>
<dbReference type="GO" id="GO:0043565">
    <property type="term" value="F:sequence-specific DNA binding"/>
    <property type="evidence" value="ECO:0007669"/>
    <property type="project" value="InterPro"/>
</dbReference>
<dbReference type="Gene3D" id="1.10.10.60">
    <property type="entry name" value="Homeodomain-like"/>
    <property type="match status" value="2"/>
</dbReference>
<dbReference type="STRING" id="29364.SAMN04487772_12011"/>
<dbReference type="InterPro" id="IPR018060">
    <property type="entry name" value="HTH_AraC"/>
</dbReference>
<gene>
    <name evidence="5" type="ORF">SAMN04487772_12011</name>
</gene>
<dbReference type="PANTHER" id="PTHR47893:SF1">
    <property type="entry name" value="REGULATORY PROTEIN PCHR"/>
    <property type="match status" value="1"/>
</dbReference>
<dbReference type="InterPro" id="IPR053142">
    <property type="entry name" value="PchR_regulatory_protein"/>
</dbReference>
<evidence type="ECO:0000259" key="4">
    <source>
        <dbReference type="PROSITE" id="PS01124"/>
    </source>
</evidence>
<dbReference type="GO" id="GO:0003700">
    <property type="term" value="F:DNA-binding transcription factor activity"/>
    <property type="evidence" value="ECO:0007669"/>
    <property type="project" value="InterPro"/>
</dbReference>
<evidence type="ECO:0000256" key="3">
    <source>
        <dbReference type="ARBA" id="ARBA00023163"/>
    </source>
</evidence>
<reference evidence="5 6" key="1">
    <citation type="submission" date="2016-10" db="EMBL/GenBank/DDBJ databases">
        <authorList>
            <person name="de Groot N.N."/>
        </authorList>
    </citation>
    <scope>NUCLEOTIDE SEQUENCE [LARGE SCALE GENOMIC DNA]</scope>
    <source>
        <strain evidence="5 6">DSM 1801</strain>
    </source>
</reference>
<keyword evidence="3" id="KW-0804">Transcription</keyword>
<protein>
    <submittedName>
        <fullName evidence="5">AraC-type DNA-binding protein</fullName>
    </submittedName>
</protein>
<proteinExistence type="predicted"/>
<keyword evidence="1" id="KW-0805">Transcription regulation</keyword>
<organism evidence="5 6">
    <name type="scientific">[Clostridium] polysaccharolyticum</name>
    <dbReference type="NCBI Taxonomy" id="29364"/>
    <lineage>
        <taxon>Bacteria</taxon>
        <taxon>Bacillati</taxon>
        <taxon>Bacillota</taxon>
        <taxon>Clostridia</taxon>
        <taxon>Lachnospirales</taxon>
        <taxon>Lachnospiraceae</taxon>
    </lineage>
</organism>
<accession>A0A1I0EEL1</accession>
<dbReference type="SUPFAM" id="SSF46689">
    <property type="entry name" value="Homeodomain-like"/>
    <property type="match status" value="2"/>
</dbReference>
<evidence type="ECO:0000313" key="5">
    <source>
        <dbReference type="EMBL" id="SET42920.1"/>
    </source>
</evidence>
<dbReference type="SMART" id="SM00342">
    <property type="entry name" value="HTH_ARAC"/>
    <property type="match status" value="1"/>
</dbReference>
<dbReference type="PROSITE" id="PS01124">
    <property type="entry name" value="HTH_ARAC_FAMILY_2"/>
    <property type="match status" value="1"/>
</dbReference>
<keyword evidence="2 5" id="KW-0238">DNA-binding</keyword>
<evidence type="ECO:0000313" key="6">
    <source>
        <dbReference type="Proteomes" id="UP000199800"/>
    </source>
</evidence>
<dbReference type="InterPro" id="IPR020449">
    <property type="entry name" value="Tscrpt_reg_AraC-type_HTH"/>
</dbReference>
<dbReference type="Pfam" id="PF12833">
    <property type="entry name" value="HTH_18"/>
    <property type="match status" value="1"/>
</dbReference>
<name>A0A1I0EEL1_9FIRM</name>
<feature type="domain" description="HTH araC/xylS-type" evidence="4">
    <location>
        <begin position="220"/>
        <end position="318"/>
    </location>
</feature>
<evidence type="ECO:0000256" key="1">
    <source>
        <dbReference type="ARBA" id="ARBA00023015"/>
    </source>
</evidence>